<dbReference type="InterPro" id="IPR005119">
    <property type="entry name" value="LysR_subst-bd"/>
</dbReference>
<protein>
    <submittedName>
        <fullName evidence="6">LysR family transcriptional regulator</fullName>
    </submittedName>
</protein>
<dbReference type="CDD" id="cd08474">
    <property type="entry name" value="PBP2_CrgA_like_5"/>
    <property type="match status" value="1"/>
</dbReference>
<organism evidence="6 7">
    <name type="scientific">Dyella lipolytica</name>
    <dbReference type="NCBI Taxonomy" id="1867835"/>
    <lineage>
        <taxon>Bacteria</taxon>
        <taxon>Pseudomonadati</taxon>
        <taxon>Pseudomonadota</taxon>
        <taxon>Gammaproteobacteria</taxon>
        <taxon>Lysobacterales</taxon>
        <taxon>Rhodanobacteraceae</taxon>
        <taxon>Dyella</taxon>
    </lineage>
</organism>
<keyword evidence="4" id="KW-0804">Transcription</keyword>
<dbReference type="EMBL" id="JADIKG010000008">
    <property type="protein sequence ID" value="MFK2872161.1"/>
    <property type="molecule type" value="Genomic_DNA"/>
</dbReference>
<dbReference type="RefSeq" id="WP_284395117.1">
    <property type="nucleotide sequence ID" value="NZ_BSNQ01000002.1"/>
</dbReference>
<dbReference type="SUPFAM" id="SSF53850">
    <property type="entry name" value="Periplasmic binding protein-like II"/>
    <property type="match status" value="1"/>
</dbReference>
<dbReference type="InterPro" id="IPR058163">
    <property type="entry name" value="LysR-type_TF_proteobact-type"/>
</dbReference>
<reference evidence="6 7" key="1">
    <citation type="submission" date="2020-10" db="EMBL/GenBank/DDBJ databases">
        <title>Phylogeny of dyella-like bacteria.</title>
        <authorList>
            <person name="Fu J."/>
        </authorList>
    </citation>
    <scope>NUCLEOTIDE SEQUENCE [LARGE SCALE GENOMIC DNA]</scope>
    <source>
        <strain evidence="6 7">DHOB07</strain>
    </source>
</reference>
<dbReference type="InterPro" id="IPR036388">
    <property type="entry name" value="WH-like_DNA-bd_sf"/>
</dbReference>
<accession>A0ABW8IT87</accession>
<evidence type="ECO:0000313" key="6">
    <source>
        <dbReference type="EMBL" id="MFK2872161.1"/>
    </source>
</evidence>
<proteinExistence type="inferred from homology"/>
<keyword evidence="2" id="KW-0805">Transcription regulation</keyword>
<dbReference type="InterPro" id="IPR036390">
    <property type="entry name" value="WH_DNA-bd_sf"/>
</dbReference>
<evidence type="ECO:0000256" key="4">
    <source>
        <dbReference type="ARBA" id="ARBA00023163"/>
    </source>
</evidence>
<dbReference type="Pfam" id="PF00126">
    <property type="entry name" value="HTH_1"/>
    <property type="match status" value="1"/>
</dbReference>
<dbReference type="PANTHER" id="PTHR30537">
    <property type="entry name" value="HTH-TYPE TRANSCRIPTIONAL REGULATOR"/>
    <property type="match status" value="1"/>
</dbReference>
<sequence length="297" mass="32264">MRSGLTELEAILAVARHRSFRAAAADLEMSTSALSQAVAALESRIGARLFNRTTRSVSLSEAGERFVAEIAPALEAIGNAIDHAGNQQNELSGTLRINTSVGAARQIMAPLLIAFLQRHPQMKLDLVTEGRMVDIVGDGFDAGVRLAENVPQDMISVPLRMPQRFAVVGSPSYFANHPVPRHPADLADHVCIRSRLPSGGIYHWEFERGGHAVRVDVRGALTLDEPNLMLEAARAGLGLAYLTEWNVAADLASGALLRVLKPWTPAFEGLCLYYPGRRHVPAGLRALIELIREKRSS</sequence>
<dbReference type="InterPro" id="IPR000847">
    <property type="entry name" value="LysR_HTH_N"/>
</dbReference>
<dbReference type="PANTHER" id="PTHR30537:SF5">
    <property type="entry name" value="HTH-TYPE TRANSCRIPTIONAL ACTIVATOR TTDR-RELATED"/>
    <property type="match status" value="1"/>
</dbReference>
<feature type="domain" description="HTH lysR-type" evidence="5">
    <location>
        <begin position="1"/>
        <end position="60"/>
    </location>
</feature>
<comment type="caution">
    <text evidence="6">The sequence shown here is derived from an EMBL/GenBank/DDBJ whole genome shotgun (WGS) entry which is preliminary data.</text>
</comment>
<dbReference type="Pfam" id="PF03466">
    <property type="entry name" value="LysR_substrate"/>
    <property type="match status" value="1"/>
</dbReference>
<name>A0ABW8IT87_9GAMM</name>
<keyword evidence="3" id="KW-0238">DNA-binding</keyword>
<dbReference type="SUPFAM" id="SSF46785">
    <property type="entry name" value="Winged helix' DNA-binding domain"/>
    <property type="match status" value="1"/>
</dbReference>
<evidence type="ECO:0000259" key="5">
    <source>
        <dbReference type="PROSITE" id="PS50931"/>
    </source>
</evidence>
<dbReference type="Proteomes" id="UP001620405">
    <property type="component" value="Unassembled WGS sequence"/>
</dbReference>
<dbReference type="Gene3D" id="1.10.10.10">
    <property type="entry name" value="Winged helix-like DNA-binding domain superfamily/Winged helix DNA-binding domain"/>
    <property type="match status" value="1"/>
</dbReference>
<dbReference type="PROSITE" id="PS50931">
    <property type="entry name" value="HTH_LYSR"/>
    <property type="match status" value="1"/>
</dbReference>
<keyword evidence="7" id="KW-1185">Reference proteome</keyword>
<evidence type="ECO:0000256" key="2">
    <source>
        <dbReference type="ARBA" id="ARBA00023015"/>
    </source>
</evidence>
<evidence type="ECO:0000313" key="7">
    <source>
        <dbReference type="Proteomes" id="UP001620405"/>
    </source>
</evidence>
<dbReference type="Gene3D" id="3.40.190.290">
    <property type="match status" value="1"/>
</dbReference>
<gene>
    <name evidence="6" type="ORF">ISP13_01350</name>
</gene>
<evidence type="ECO:0000256" key="3">
    <source>
        <dbReference type="ARBA" id="ARBA00023125"/>
    </source>
</evidence>
<comment type="similarity">
    <text evidence="1">Belongs to the LysR transcriptional regulatory family.</text>
</comment>
<evidence type="ECO:0000256" key="1">
    <source>
        <dbReference type="ARBA" id="ARBA00009437"/>
    </source>
</evidence>